<sequence>MFPWSTMVLILGPGIIFACWCVYYVLRTAHLEIKEDRQIL</sequence>
<accession>A0A6G8R623</accession>
<evidence type="ECO:0000256" key="1">
    <source>
        <dbReference type="SAM" id="Phobius"/>
    </source>
</evidence>
<evidence type="ECO:0000313" key="2">
    <source>
        <dbReference type="EMBL" id="QIN96823.1"/>
    </source>
</evidence>
<feature type="transmembrane region" description="Helical" evidence="1">
    <location>
        <begin position="6"/>
        <end position="26"/>
    </location>
</feature>
<reference evidence="2 3" key="1">
    <citation type="submission" date="2020-03" db="EMBL/GenBank/DDBJ databases">
        <title>The Isolation and Genome Sequence of a Novel Cyanophage S-N03 from the Huanghai Sea, China.</title>
        <authorList>
            <person name="Jiang T."/>
        </authorList>
    </citation>
    <scope>NUCLEOTIDE SEQUENCE [LARGE SCALE GENOMIC DNA]</scope>
</reference>
<keyword evidence="1" id="KW-0812">Transmembrane</keyword>
<proteinExistence type="predicted"/>
<evidence type="ECO:0000313" key="3">
    <source>
        <dbReference type="Proteomes" id="UP000502617"/>
    </source>
</evidence>
<dbReference type="KEGG" id="vg:77945357"/>
<name>A0A6G8R623_9CAUD</name>
<keyword evidence="1" id="KW-0472">Membrane</keyword>
<dbReference type="Proteomes" id="UP000502617">
    <property type="component" value="Segment"/>
</dbReference>
<keyword evidence="1" id="KW-1133">Transmembrane helix</keyword>
<dbReference type="GeneID" id="77945357"/>
<dbReference type="EMBL" id="MT162466">
    <property type="protein sequence ID" value="QIN96823.1"/>
    <property type="molecule type" value="Genomic_DNA"/>
</dbReference>
<organism evidence="2 3">
    <name type="scientific">Synechococcus phage S-N03</name>
    <dbReference type="NCBI Taxonomy" id="2718943"/>
    <lineage>
        <taxon>Viruses</taxon>
        <taxon>Duplodnaviria</taxon>
        <taxon>Heunggongvirae</taxon>
        <taxon>Uroviricota</taxon>
        <taxon>Caudoviricetes</taxon>
        <taxon>Pantevenvirales</taxon>
        <taxon>Kyanoviridae</taxon>
        <taxon>Huanghaivirus</taxon>
        <taxon>Huanghaivirus snothree</taxon>
    </lineage>
</organism>
<protein>
    <submittedName>
        <fullName evidence="2">Uncharacterized protein</fullName>
    </submittedName>
</protein>
<keyword evidence="3" id="KW-1185">Reference proteome</keyword>
<dbReference type="RefSeq" id="YP_010669203.1">
    <property type="nucleotide sequence ID" value="NC_070959.1"/>
</dbReference>